<dbReference type="PATRIC" id="fig|1349767.4.peg.1246"/>
<sequence length="129" mass="14132">MTLASLTVYGDDLTLESIREALPSEPLRDWRKGDARGEGRVYLDSGFEVIIAERGDPLLLPQKIRVYLSECRSRGITFAVPRIVAELKIALDLGDVKKAQAGIDFSLTELETLVNMGVALNFAARPADA</sequence>
<keyword evidence="2" id="KW-1185">Reference proteome</keyword>
<proteinExistence type="predicted"/>
<accession>W0V8R2</accession>
<dbReference type="KEGG" id="jag:GJA_4612"/>
<dbReference type="RefSeq" id="WP_038496341.1">
    <property type="nucleotide sequence ID" value="NZ_BCTH01000022.1"/>
</dbReference>
<dbReference type="OrthoDB" id="8703427at2"/>
<organism evidence="1 2">
    <name type="scientific">Janthinobacterium agaricidamnosum NBRC 102515 = DSM 9628</name>
    <dbReference type="NCBI Taxonomy" id="1349767"/>
    <lineage>
        <taxon>Bacteria</taxon>
        <taxon>Pseudomonadati</taxon>
        <taxon>Pseudomonadota</taxon>
        <taxon>Betaproteobacteria</taxon>
        <taxon>Burkholderiales</taxon>
        <taxon>Oxalobacteraceae</taxon>
        <taxon>Janthinobacterium</taxon>
    </lineage>
</organism>
<gene>
    <name evidence="1" type="ORF">GJA_4612</name>
</gene>
<dbReference type="AlphaFoldDB" id="W0V8R2"/>
<dbReference type="HOGENOM" id="CLU_1945874_0_0_4"/>
<dbReference type="Proteomes" id="UP000027604">
    <property type="component" value="Chromosome I"/>
</dbReference>
<protein>
    <submittedName>
        <fullName evidence="1">Uncharacterized protein</fullName>
    </submittedName>
</protein>
<name>W0V8R2_9BURK</name>
<dbReference type="EMBL" id="HG322949">
    <property type="protein sequence ID" value="CDG85219.1"/>
    <property type="molecule type" value="Genomic_DNA"/>
</dbReference>
<evidence type="ECO:0000313" key="1">
    <source>
        <dbReference type="EMBL" id="CDG85219.1"/>
    </source>
</evidence>
<reference evidence="1 2" key="1">
    <citation type="journal article" date="2015" name="Genome Announc.">
        <title>Genome Sequence of Mushroom Soft-Rot Pathogen Janthinobacterium agaricidamnosum.</title>
        <authorList>
            <person name="Graupner K."/>
            <person name="Lackner G."/>
            <person name="Hertweck C."/>
        </authorList>
    </citation>
    <scope>NUCLEOTIDE SEQUENCE [LARGE SCALE GENOMIC DNA]</scope>
    <source>
        <strain evidence="2">NBRC 102515 / DSM 9628</strain>
    </source>
</reference>
<evidence type="ECO:0000313" key="2">
    <source>
        <dbReference type="Proteomes" id="UP000027604"/>
    </source>
</evidence>